<proteinExistence type="predicted"/>
<evidence type="ECO:0000313" key="2">
    <source>
        <dbReference type="Proteomes" id="UP001354709"/>
    </source>
</evidence>
<dbReference type="RefSeq" id="WP_330812494.1">
    <property type="nucleotide sequence ID" value="NZ_JAZBJO010000022.1"/>
</dbReference>
<dbReference type="Gene3D" id="3.10.450.50">
    <property type="match status" value="1"/>
</dbReference>
<organism evidence="1 2">
    <name type="scientific">Streptomyces asiaticus subsp. ignotus</name>
    <dbReference type="NCBI Taxonomy" id="3098222"/>
    <lineage>
        <taxon>Bacteria</taxon>
        <taxon>Bacillati</taxon>
        <taxon>Actinomycetota</taxon>
        <taxon>Actinomycetes</taxon>
        <taxon>Kitasatosporales</taxon>
        <taxon>Streptomycetaceae</taxon>
        <taxon>Streptomyces</taxon>
        <taxon>Streptomyces violaceusniger group</taxon>
    </lineage>
</organism>
<sequence length="287" mass="31941">MVKLNASGSPDNAGRVVDSLQRSIRHAESEYVVPFSVPTVMDTVSKPAELEWSDCLAWVAPKFDESGTFALSVATSLEDVRKHYEWVGSSGQRERYDMNARLATDWWVIWDTAWIGVSPFTGKRVESEAFSLHFTDGRGISAEMTSIKLQAPDGQTQAQRNELLTAYFDAVADGDVDRVMSLFSPTEYAGSAVRAYFSDDRPGLAALGSLDELRKYYERFLDVATVTDVTITNWYIRDWYFFAETQWQVELASGERGGITTAEVMLLASDGAFAGRMGWGKPFTPEG</sequence>
<dbReference type="EMBL" id="JAZBJO010000022">
    <property type="protein sequence ID" value="MEE4596048.1"/>
    <property type="molecule type" value="Genomic_DNA"/>
</dbReference>
<comment type="caution">
    <text evidence="1">The sequence shown here is derived from an EMBL/GenBank/DDBJ whole genome shotgun (WGS) entry which is preliminary data.</text>
</comment>
<protein>
    <recommendedName>
        <fullName evidence="3">SnoaL-like domain-containing protein</fullName>
    </recommendedName>
</protein>
<accession>A0ABU7Q4Y4</accession>
<gene>
    <name evidence="1" type="ORF">V2J94_29840</name>
</gene>
<evidence type="ECO:0008006" key="3">
    <source>
        <dbReference type="Google" id="ProtNLM"/>
    </source>
</evidence>
<dbReference type="InterPro" id="IPR032710">
    <property type="entry name" value="NTF2-like_dom_sf"/>
</dbReference>
<name>A0ABU7Q4Y4_9ACTN</name>
<evidence type="ECO:0000313" key="1">
    <source>
        <dbReference type="EMBL" id="MEE4596048.1"/>
    </source>
</evidence>
<reference evidence="1 2" key="1">
    <citation type="submission" date="2023-11" db="EMBL/GenBank/DDBJ databases">
        <title>30 novel species of actinomycetes from the DSMZ collection.</title>
        <authorList>
            <person name="Nouioui I."/>
        </authorList>
    </citation>
    <scope>NUCLEOTIDE SEQUENCE [LARGE SCALE GENOMIC DNA]</scope>
    <source>
        <strain evidence="1 2">DSM 41524</strain>
    </source>
</reference>
<dbReference type="SUPFAM" id="SSF54427">
    <property type="entry name" value="NTF2-like"/>
    <property type="match status" value="1"/>
</dbReference>
<dbReference type="Proteomes" id="UP001354709">
    <property type="component" value="Unassembled WGS sequence"/>
</dbReference>
<keyword evidence="2" id="KW-1185">Reference proteome</keyword>